<feature type="repeat" description="TPR" evidence="4">
    <location>
        <begin position="353"/>
        <end position="386"/>
    </location>
</feature>
<keyword evidence="3 4" id="KW-0802">TPR repeat</keyword>
<dbReference type="Pfam" id="PF13414">
    <property type="entry name" value="TPR_11"/>
    <property type="match status" value="1"/>
</dbReference>
<evidence type="ECO:0000313" key="6">
    <source>
        <dbReference type="EMBL" id="GAX62652.1"/>
    </source>
</evidence>
<dbReference type="InterPro" id="IPR019734">
    <property type="entry name" value="TPR_rpt"/>
</dbReference>
<dbReference type="AlphaFoldDB" id="A0A286U3G2"/>
<dbReference type="EMBL" id="BAOS01000038">
    <property type="protein sequence ID" value="GAX62652.1"/>
    <property type="molecule type" value="Genomic_DNA"/>
</dbReference>
<dbReference type="Pfam" id="PF13181">
    <property type="entry name" value="TPR_8"/>
    <property type="match status" value="2"/>
</dbReference>
<dbReference type="Pfam" id="PF13432">
    <property type="entry name" value="TPR_16"/>
    <property type="match status" value="1"/>
</dbReference>
<evidence type="ECO:0000313" key="7">
    <source>
        <dbReference type="Proteomes" id="UP000218542"/>
    </source>
</evidence>
<feature type="repeat" description="TPR" evidence="4">
    <location>
        <begin position="285"/>
        <end position="318"/>
    </location>
</feature>
<evidence type="ECO:0000256" key="3">
    <source>
        <dbReference type="ARBA" id="ARBA00022803"/>
    </source>
</evidence>
<dbReference type="PROSITE" id="PS50005">
    <property type="entry name" value="TPR"/>
    <property type="match status" value="8"/>
</dbReference>
<evidence type="ECO:0000256" key="2">
    <source>
        <dbReference type="ARBA" id="ARBA00022737"/>
    </source>
</evidence>
<keyword evidence="7" id="KW-1185">Reference proteome</keyword>
<feature type="repeat" description="TPR" evidence="4">
    <location>
        <begin position="387"/>
        <end position="420"/>
    </location>
</feature>
<evidence type="ECO:0000256" key="1">
    <source>
        <dbReference type="ARBA" id="ARBA00007100"/>
    </source>
</evidence>
<feature type="repeat" description="TPR" evidence="4">
    <location>
        <begin position="455"/>
        <end position="488"/>
    </location>
</feature>
<evidence type="ECO:0000256" key="4">
    <source>
        <dbReference type="PROSITE-ProRule" id="PRU00339"/>
    </source>
</evidence>
<feature type="repeat" description="TPR" evidence="4">
    <location>
        <begin position="421"/>
        <end position="454"/>
    </location>
</feature>
<feature type="domain" description="Protein SirB1 N-terminal" evidence="5">
    <location>
        <begin position="73"/>
        <end position="184"/>
    </location>
</feature>
<organism evidence="6 7">
    <name type="scientific">Candidatus Scalindua japonica</name>
    <dbReference type="NCBI Taxonomy" id="1284222"/>
    <lineage>
        <taxon>Bacteria</taxon>
        <taxon>Pseudomonadati</taxon>
        <taxon>Planctomycetota</taxon>
        <taxon>Candidatus Brocadiia</taxon>
        <taxon>Candidatus Brocadiales</taxon>
        <taxon>Candidatus Scalinduaceae</taxon>
        <taxon>Candidatus Scalindua</taxon>
    </lineage>
</organism>
<dbReference type="InterPro" id="IPR032698">
    <property type="entry name" value="SirB1_N"/>
</dbReference>
<gene>
    <name evidence="6" type="ORF">SCALIN_C38_0015</name>
</gene>
<accession>A0A286U3G2</accession>
<dbReference type="PROSITE" id="PS50293">
    <property type="entry name" value="TPR_REGION"/>
    <property type="match status" value="4"/>
</dbReference>
<feature type="repeat" description="TPR" evidence="4">
    <location>
        <begin position="319"/>
        <end position="352"/>
    </location>
</feature>
<feature type="repeat" description="TPR" evidence="4">
    <location>
        <begin position="489"/>
        <end position="522"/>
    </location>
</feature>
<protein>
    <recommendedName>
        <fullName evidence="5">Protein SirB1 N-terminal domain-containing protein</fullName>
    </recommendedName>
</protein>
<feature type="repeat" description="TPR" evidence="4">
    <location>
        <begin position="251"/>
        <end position="284"/>
    </location>
</feature>
<dbReference type="Gene3D" id="1.25.40.10">
    <property type="entry name" value="Tetratricopeptide repeat domain"/>
    <property type="match status" value="4"/>
</dbReference>
<evidence type="ECO:0000259" key="5">
    <source>
        <dbReference type="Pfam" id="PF13369"/>
    </source>
</evidence>
<sequence>MVSVLLIAGSSKSIFAENIFESPQNIQYSQSKYSGNALFEYLISEDDEHIGLAEVSLLLANEEHSEIKIEDYVECVDWYARMIKVRITDGDGPMSKIKIINKFLFDELGFVYVQTGNLEDLYLNKVIDRRKGNCIGLTILYLSIAERLGLPLFGVNVPEHIFVRYDDGKQKINIEMGHKGMSLPDSFYVSNSVERFDEESITHGCYLQSLNKKEVISNILLNRSKIRRENGDHKGALGDCKKSILLNPKNPGAFCNMGVVYEKMGLIAEAIKNYSMAISLNKKYASAYYNRGSLLGVEGRYGKAIEDFNEAIAISPRFTLSYLNRAIAFKKIGKIDKAILDYDKIIEIDPDYAQAYCNRGVAFAETGRFDNAMNDLNKAIELDPYLSDAYFSRAIFFADCNKLKEAIEDFGKCISLTPNKVFTYYLRGKMYKETGELEKAVRDFSKAITLNPSMAGLYIDRGVLLLQTGRLDEAIADFDKSLELFPGNPVAFRYRGQSFKEKGEYGKAIDDLETVLKIAPDIPSANIIRKEIEALR</sequence>
<dbReference type="InterPro" id="IPR050498">
    <property type="entry name" value="Ycf3"/>
</dbReference>
<reference evidence="7" key="1">
    <citation type="journal article" date="2017" name="Environ. Microbiol. Rep.">
        <title>Genetic Diversity of Marine Anaerobic Ammonium-Oxidizing Bacteria as Revealed by Genomic and Proteomic Analyses of 'Candidatus Scalindua japonica'.</title>
        <authorList>
            <person name="Oshiki M."/>
            <person name="Mizuto K."/>
            <person name="Kimura Z."/>
            <person name="Kindaichi T."/>
            <person name="Satoh H."/>
            <person name="Okabe S."/>
        </authorList>
    </citation>
    <scope>NUCLEOTIDE SEQUENCE [LARGE SCALE GENOMIC DNA]</scope>
    <source>
        <strain evidence="7">husup-a2</strain>
    </source>
</reference>
<dbReference type="InterPro" id="IPR011990">
    <property type="entry name" value="TPR-like_helical_dom_sf"/>
</dbReference>
<dbReference type="Pfam" id="PF13369">
    <property type="entry name" value="Transglut_core2"/>
    <property type="match status" value="1"/>
</dbReference>
<dbReference type="SMART" id="SM00028">
    <property type="entry name" value="TPR"/>
    <property type="match status" value="9"/>
</dbReference>
<comment type="caution">
    <text evidence="6">The sequence shown here is derived from an EMBL/GenBank/DDBJ whole genome shotgun (WGS) entry which is preliminary data.</text>
</comment>
<keyword evidence="2" id="KW-0677">Repeat</keyword>
<name>A0A286U3G2_9BACT</name>
<dbReference type="PANTHER" id="PTHR44858">
    <property type="entry name" value="TETRATRICOPEPTIDE REPEAT PROTEIN 6"/>
    <property type="match status" value="1"/>
</dbReference>
<comment type="similarity">
    <text evidence="1">Belongs to the UPF0162 family.</text>
</comment>
<dbReference type="Proteomes" id="UP000218542">
    <property type="component" value="Unassembled WGS sequence"/>
</dbReference>
<dbReference type="PANTHER" id="PTHR44858:SF1">
    <property type="entry name" value="UDP-N-ACETYLGLUCOSAMINE--PEPTIDE N-ACETYLGLUCOSAMINYLTRANSFERASE SPINDLY-RELATED"/>
    <property type="match status" value="1"/>
</dbReference>
<dbReference type="Pfam" id="PF00515">
    <property type="entry name" value="TPR_1"/>
    <property type="match status" value="2"/>
</dbReference>
<dbReference type="SUPFAM" id="SSF48452">
    <property type="entry name" value="TPR-like"/>
    <property type="match status" value="1"/>
</dbReference>
<proteinExistence type="inferred from homology"/>